<dbReference type="Gene3D" id="3.40.50.1820">
    <property type="entry name" value="alpha/beta hydrolase"/>
    <property type="match status" value="1"/>
</dbReference>
<protein>
    <submittedName>
        <fullName evidence="2">Alpha/beta hydrolase</fullName>
    </submittedName>
</protein>
<dbReference type="RefSeq" id="WP_239117890.1">
    <property type="nucleotide sequence ID" value="NZ_BAAABP010000058.1"/>
</dbReference>
<feature type="domain" description="AB hydrolase-1" evidence="1">
    <location>
        <begin position="52"/>
        <end position="150"/>
    </location>
</feature>
<reference evidence="2" key="1">
    <citation type="submission" date="2021-01" db="EMBL/GenBank/DDBJ databases">
        <title>Whole genome shotgun sequence of Actinoplanes ferrugineus NBRC 15555.</title>
        <authorList>
            <person name="Komaki H."/>
            <person name="Tamura T."/>
        </authorList>
    </citation>
    <scope>NUCLEOTIDE SEQUENCE</scope>
    <source>
        <strain evidence="2">NBRC 15555</strain>
    </source>
</reference>
<proteinExistence type="predicted"/>
<dbReference type="InterPro" id="IPR029058">
    <property type="entry name" value="AB_hydrolase_fold"/>
</dbReference>
<accession>A0A919J0K7</accession>
<dbReference type="Pfam" id="PF00561">
    <property type="entry name" value="Abhydrolase_1"/>
    <property type="match status" value="1"/>
</dbReference>
<dbReference type="Proteomes" id="UP000598174">
    <property type="component" value="Unassembled WGS sequence"/>
</dbReference>
<dbReference type="InterPro" id="IPR000073">
    <property type="entry name" value="AB_hydrolase_1"/>
</dbReference>
<name>A0A919J0K7_9ACTN</name>
<dbReference type="SUPFAM" id="SSF53474">
    <property type="entry name" value="alpha/beta-Hydrolases"/>
    <property type="match status" value="1"/>
</dbReference>
<dbReference type="GO" id="GO:0046503">
    <property type="term" value="P:glycerolipid catabolic process"/>
    <property type="evidence" value="ECO:0007669"/>
    <property type="project" value="TreeGrafter"/>
</dbReference>
<dbReference type="EMBL" id="BOMM01000029">
    <property type="protein sequence ID" value="GIE11519.1"/>
    <property type="molecule type" value="Genomic_DNA"/>
</dbReference>
<dbReference type="InterPro" id="IPR050471">
    <property type="entry name" value="AB_hydrolase"/>
</dbReference>
<evidence type="ECO:0000259" key="1">
    <source>
        <dbReference type="Pfam" id="PF00561"/>
    </source>
</evidence>
<dbReference type="PANTHER" id="PTHR43433">
    <property type="entry name" value="HYDROLASE, ALPHA/BETA FOLD FAMILY PROTEIN"/>
    <property type="match status" value="1"/>
</dbReference>
<sequence>MTDDRATARLRLEAAIAAASPPHTATVVVEDGTTIAYHRWEPDAGVDADPVPVVLQHGFTADTLVDWLVPGTVAALTAAGRRVVGVDARGHGRSGKSPDATRYGERRMAADLLAVTALLGAPTVDLAGYSMGAVIALLAAAGQPAVRRLVVGGVGAGIVEVGGVDTRALPSDRLARALLTEDPGDVPPEAAGMRAFAEMLGDDLPSLAAQARAVHRDGIDLAAITAETLVVAGDADPLAERPHVLADAITGARLHLVAGGHDVVGTSPQFRSAVVGFLTR</sequence>
<evidence type="ECO:0000313" key="3">
    <source>
        <dbReference type="Proteomes" id="UP000598174"/>
    </source>
</evidence>
<dbReference type="AlphaFoldDB" id="A0A919J0K7"/>
<keyword evidence="3" id="KW-1185">Reference proteome</keyword>
<dbReference type="GO" id="GO:0004806">
    <property type="term" value="F:triacylglycerol lipase activity"/>
    <property type="evidence" value="ECO:0007669"/>
    <property type="project" value="TreeGrafter"/>
</dbReference>
<gene>
    <name evidence="2" type="ORF">Afe05nite_33590</name>
</gene>
<comment type="caution">
    <text evidence="2">The sequence shown here is derived from an EMBL/GenBank/DDBJ whole genome shotgun (WGS) entry which is preliminary data.</text>
</comment>
<evidence type="ECO:0000313" key="2">
    <source>
        <dbReference type="EMBL" id="GIE11519.1"/>
    </source>
</evidence>
<organism evidence="2 3">
    <name type="scientific">Paractinoplanes ferrugineus</name>
    <dbReference type="NCBI Taxonomy" id="113564"/>
    <lineage>
        <taxon>Bacteria</taxon>
        <taxon>Bacillati</taxon>
        <taxon>Actinomycetota</taxon>
        <taxon>Actinomycetes</taxon>
        <taxon>Micromonosporales</taxon>
        <taxon>Micromonosporaceae</taxon>
        <taxon>Paractinoplanes</taxon>
    </lineage>
</organism>
<keyword evidence="2" id="KW-0378">Hydrolase</keyword>
<dbReference type="PANTHER" id="PTHR43433:SF5">
    <property type="entry name" value="AB HYDROLASE-1 DOMAIN-CONTAINING PROTEIN"/>
    <property type="match status" value="1"/>
</dbReference>